<accession>A0A8S0WLK4</accession>
<dbReference type="AlphaFoldDB" id="A0A8S0WLK4"/>
<name>A0A8S0WLK4_9GAMM</name>
<gene>
    <name evidence="2" type="ORF">METHB2_790014</name>
</gene>
<evidence type="ECO:0000313" key="3">
    <source>
        <dbReference type="Proteomes" id="UP000494216"/>
    </source>
</evidence>
<dbReference type="Proteomes" id="UP000494216">
    <property type="component" value="Unassembled WGS sequence"/>
</dbReference>
<reference evidence="2 3" key="1">
    <citation type="submission" date="2020-02" db="EMBL/GenBank/DDBJ databases">
        <authorList>
            <person name="Hogendoorn C."/>
        </authorList>
    </citation>
    <scope>NUCLEOTIDE SEQUENCE [LARGE SCALE GENOMIC DNA]</scope>
    <source>
        <strain evidence="2">METHB21</strain>
    </source>
</reference>
<comment type="caution">
    <text evidence="2">The sequence shown here is derived from an EMBL/GenBank/DDBJ whole genome shotgun (WGS) entry which is preliminary data.</text>
</comment>
<feature type="region of interest" description="Disordered" evidence="1">
    <location>
        <begin position="19"/>
        <end position="46"/>
    </location>
</feature>
<organism evidence="2 3">
    <name type="scientific">Candidatus Methylobacter favarea</name>
    <dbReference type="NCBI Taxonomy" id="2707345"/>
    <lineage>
        <taxon>Bacteria</taxon>
        <taxon>Pseudomonadati</taxon>
        <taxon>Pseudomonadota</taxon>
        <taxon>Gammaproteobacteria</taxon>
        <taxon>Methylococcales</taxon>
        <taxon>Methylococcaceae</taxon>
        <taxon>Methylobacter</taxon>
    </lineage>
</organism>
<evidence type="ECO:0000313" key="2">
    <source>
        <dbReference type="EMBL" id="CAA9892680.1"/>
    </source>
</evidence>
<dbReference type="EMBL" id="CADCXN010000112">
    <property type="protein sequence ID" value="CAA9892680.1"/>
    <property type="molecule type" value="Genomic_DNA"/>
</dbReference>
<evidence type="ECO:0008006" key="4">
    <source>
        <dbReference type="Google" id="ProtNLM"/>
    </source>
</evidence>
<keyword evidence="3" id="KW-1185">Reference proteome</keyword>
<proteinExistence type="predicted"/>
<protein>
    <recommendedName>
        <fullName evidence="4">Helix-turn-helix domain-containing protein</fullName>
    </recommendedName>
</protein>
<sequence>MQRRNWTPEQLSVYRGKQYNELKKPQGGNYGNQYTVASGQNDHQPKTAQTLAEQYGVSEKTIRRSGKN</sequence>
<evidence type="ECO:0000256" key="1">
    <source>
        <dbReference type="SAM" id="MobiDB-lite"/>
    </source>
</evidence>
<feature type="compositionally biased region" description="Polar residues" evidence="1">
    <location>
        <begin position="31"/>
        <end position="46"/>
    </location>
</feature>